<evidence type="ECO:0000313" key="1">
    <source>
        <dbReference type="EMBL" id="RNA44266.1"/>
    </source>
</evidence>
<comment type="caution">
    <text evidence="1">The sequence shown here is derived from an EMBL/GenBank/DDBJ whole genome shotgun (WGS) entry which is preliminary data.</text>
</comment>
<accession>A0A3M7T8A2</accession>
<evidence type="ECO:0000313" key="2">
    <source>
        <dbReference type="Proteomes" id="UP000276133"/>
    </source>
</evidence>
<proteinExistence type="predicted"/>
<keyword evidence="2" id="KW-1185">Reference proteome</keyword>
<organism evidence="1 2">
    <name type="scientific">Brachionus plicatilis</name>
    <name type="common">Marine rotifer</name>
    <name type="synonym">Brachionus muelleri</name>
    <dbReference type="NCBI Taxonomy" id="10195"/>
    <lineage>
        <taxon>Eukaryota</taxon>
        <taxon>Metazoa</taxon>
        <taxon>Spiralia</taxon>
        <taxon>Gnathifera</taxon>
        <taxon>Rotifera</taxon>
        <taxon>Eurotatoria</taxon>
        <taxon>Monogononta</taxon>
        <taxon>Pseudotrocha</taxon>
        <taxon>Ploima</taxon>
        <taxon>Brachionidae</taxon>
        <taxon>Brachionus</taxon>
    </lineage>
</organism>
<dbReference type="Proteomes" id="UP000276133">
    <property type="component" value="Unassembled WGS sequence"/>
</dbReference>
<dbReference type="AlphaFoldDB" id="A0A3M7T8A2"/>
<reference evidence="1 2" key="1">
    <citation type="journal article" date="2018" name="Sci. Rep.">
        <title>Genomic signatures of local adaptation to the degree of environmental predictability in rotifers.</title>
        <authorList>
            <person name="Franch-Gras L."/>
            <person name="Hahn C."/>
            <person name="Garcia-Roger E.M."/>
            <person name="Carmona M.J."/>
            <person name="Serra M."/>
            <person name="Gomez A."/>
        </authorList>
    </citation>
    <scope>NUCLEOTIDE SEQUENCE [LARGE SCALE GENOMIC DNA]</scope>
    <source>
        <strain evidence="1">HYR1</strain>
    </source>
</reference>
<name>A0A3M7T8A2_BRAPC</name>
<sequence length="102" mass="12047">MVHLFCEYVSYLPVEKIYKVCSQRNNFFKRHLKEALNNQFKLVLVSVQEECKPGGETEAVQLSFKCRIKVLYEISQLNTFISIILIERIFELVLEEVVLDNF</sequence>
<dbReference type="EMBL" id="REGN01000126">
    <property type="protein sequence ID" value="RNA44266.1"/>
    <property type="molecule type" value="Genomic_DNA"/>
</dbReference>
<gene>
    <name evidence="1" type="ORF">BpHYR1_010543</name>
</gene>
<protein>
    <submittedName>
        <fullName evidence="1">Uncharacterized protein</fullName>
    </submittedName>
</protein>